<accession>A0A561EBB5</accession>
<sequence length="159" mass="17235">MTTTTAGIDVRLADAEDAFAVAALILRWDLAEGAPMRPGFIDEFADAWLADRASRPTWLAVQANGDPVGVVIASLVRKLPSLRRPATAWLHLASVYVAPELRGQGIGARLLESVVDWCPQHGVTRLQLNSADAATEFYRRAGFGAPAARFMQLHLASER</sequence>
<dbReference type="OrthoDB" id="5145866at2"/>
<keyword evidence="5" id="KW-1185">Reference proteome</keyword>
<protein>
    <submittedName>
        <fullName evidence="4">L-amino acid N-acyltransferase YncA</fullName>
    </submittedName>
</protein>
<name>A0A561EBB5_9MICO</name>
<proteinExistence type="predicted"/>
<dbReference type="Proteomes" id="UP000318297">
    <property type="component" value="Unassembled WGS sequence"/>
</dbReference>
<dbReference type="PROSITE" id="PS51186">
    <property type="entry name" value="GNAT"/>
    <property type="match status" value="1"/>
</dbReference>
<keyword evidence="1 4" id="KW-0808">Transferase</keyword>
<reference evidence="4 5" key="1">
    <citation type="submission" date="2019-06" db="EMBL/GenBank/DDBJ databases">
        <title>Sequencing the genomes of 1000 actinobacteria strains.</title>
        <authorList>
            <person name="Klenk H.-P."/>
        </authorList>
    </citation>
    <scope>NUCLEOTIDE SEQUENCE [LARGE SCALE GENOMIC DNA]</scope>
    <source>
        <strain evidence="4 5">DSM 19560</strain>
    </source>
</reference>
<keyword evidence="2 4" id="KW-0012">Acyltransferase</keyword>
<comment type="caution">
    <text evidence="4">The sequence shown here is derived from an EMBL/GenBank/DDBJ whole genome shotgun (WGS) entry which is preliminary data.</text>
</comment>
<dbReference type="InterPro" id="IPR050832">
    <property type="entry name" value="Bact_Acetyltransf"/>
</dbReference>
<evidence type="ECO:0000313" key="5">
    <source>
        <dbReference type="Proteomes" id="UP000318297"/>
    </source>
</evidence>
<dbReference type="RefSeq" id="WP_145227243.1">
    <property type="nucleotide sequence ID" value="NZ_VIVQ01000001.1"/>
</dbReference>
<dbReference type="GO" id="GO:0016747">
    <property type="term" value="F:acyltransferase activity, transferring groups other than amino-acyl groups"/>
    <property type="evidence" value="ECO:0007669"/>
    <property type="project" value="InterPro"/>
</dbReference>
<evidence type="ECO:0000256" key="2">
    <source>
        <dbReference type="ARBA" id="ARBA00023315"/>
    </source>
</evidence>
<dbReference type="CDD" id="cd04301">
    <property type="entry name" value="NAT_SF"/>
    <property type="match status" value="1"/>
</dbReference>
<dbReference type="InterPro" id="IPR000182">
    <property type="entry name" value="GNAT_dom"/>
</dbReference>
<evidence type="ECO:0000259" key="3">
    <source>
        <dbReference type="PROSITE" id="PS51186"/>
    </source>
</evidence>
<evidence type="ECO:0000256" key="1">
    <source>
        <dbReference type="ARBA" id="ARBA00022679"/>
    </source>
</evidence>
<dbReference type="AlphaFoldDB" id="A0A561EBB5"/>
<organism evidence="4 5">
    <name type="scientific">Rudaeicoccus suwonensis</name>
    <dbReference type="NCBI Taxonomy" id="657409"/>
    <lineage>
        <taxon>Bacteria</taxon>
        <taxon>Bacillati</taxon>
        <taxon>Actinomycetota</taxon>
        <taxon>Actinomycetes</taxon>
        <taxon>Micrococcales</taxon>
        <taxon>Dermacoccaceae</taxon>
        <taxon>Rudaeicoccus</taxon>
    </lineage>
</organism>
<dbReference type="PANTHER" id="PTHR43877">
    <property type="entry name" value="AMINOALKYLPHOSPHONATE N-ACETYLTRANSFERASE-RELATED-RELATED"/>
    <property type="match status" value="1"/>
</dbReference>
<evidence type="ECO:0000313" key="4">
    <source>
        <dbReference type="EMBL" id="TWE12899.1"/>
    </source>
</evidence>
<dbReference type="SUPFAM" id="SSF55729">
    <property type="entry name" value="Acyl-CoA N-acyltransferases (Nat)"/>
    <property type="match status" value="1"/>
</dbReference>
<feature type="domain" description="N-acetyltransferase" evidence="3">
    <location>
        <begin position="8"/>
        <end position="159"/>
    </location>
</feature>
<dbReference type="Gene3D" id="3.40.630.30">
    <property type="match status" value="1"/>
</dbReference>
<dbReference type="EMBL" id="VIVQ01000001">
    <property type="protein sequence ID" value="TWE12899.1"/>
    <property type="molecule type" value="Genomic_DNA"/>
</dbReference>
<dbReference type="InterPro" id="IPR016181">
    <property type="entry name" value="Acyl_CoA_acyltransferase"/>
</dbReference>
<gene>
    <name evidence="4" type="ORF">BKA23_1721</name>
</gene>
<dbReference type="Pfam" id="PF00583">
    <property type="entry name" value="Acetyltransf_1"/>
    <property type="match status" value="1"/>
</dbReference>